<dbReference type="Gene3D" id="3.10.450.530">
    <property type="entry name" value="Ribonuclease toxin, BrnT, of type II toxin-antitoxin system"/>
    <property type="match status" value="1"/>
</dbReference>
<protein>
    <recommendedName>
        <fullName evidence="3">BrnT family toxin</fullName>
    </recommendedName>
</protein>
<dbReference type="InterPro" id="IPR007460">
    <property type="entry name" value="BrnT_toxin"/>
</dbReference>
<sequence>MITYDEAKRIANLKKHGLDFVGCETIFDEFMLVFKDDREAYGEERYLALGLKSGRVVAVVYTERNDNIRIISLRKATSNEHKRYFEARGD</sequence>
<name>A0A2S7XSI9_9GAMM</name>
<accession>A0A2S7XSI9</accession>
<evidence type="ECO:0000313" key="1">
    <source>
        <dbReference type="EMBL" id="PQJ96428.1"/>
    </source>
</evidence>
<dbReference type="RefSeq" id="WP_105074056.1">
    <property type="nucleotide sequence ID" value="NZ_PPGH01000035.1"/>
</dbReference>
<evidence type="ECO:0008006" key="3">
    <source>
        <dbReference type="Google" id="ProtNLM"/>
    </source>
</evidence>
<dbReference type="Proteomes" id="UP000239936">
    <property type="component" value="Unassembled WGS sequence"/>
</dbReference>
<dbReference type="EMBL" id="PPGH01000035">
    <property type="protein sequence ID" value="PQJ96428.1"/>
    <property type="molecule type" value="Genomic_DNA"/>
</dbReference>
<proteinExistence type="predicted"/>
<keyword evidence="2" id="KW-1185">Reference proteome</keyword>
<dbReference type="Pfam" id="PF04365">
    <property type="entry name" value="BrnT_toxin"/>
    <property type="match status" value="1"/>
</dbReference>
<gene>
    <name evidence="1" type="ORF">CXB77_11030</name>
</gene>
<comment type="caution">
    <text evidence="1">The sequence shown here is derived from an EMBL/GenBank/DDBJ whole genome shotgun (WGS) entry which is preliminary data.</text>
</comment>
<reference evidence="1 2" key="1">
    <citation type="submission" date="2018-01" db="EMBL/GenBank/DDBJ databases">
        <title>The complete genome sequence of Chromatium okenii LaCa, a purple sulfur bacterium with a turbulent life.</title>
        <authorList>
            <person name="Luedin S.M."/>
            <person name="Liechti N."/>
            <person name="Storelli N."/>
            <person name="Danza F."/>
            <person name="Wittwer M."/>
            <person name="Pothier J.F."/>
            <person name="Tonolla M.A."/>
        </authorList>
    </citation>
    <scope>NUCLEOTIDE SEQUENCE [LARGE SCALE GENOMIC DNA]</scope>
    <source>
        <strain evidence="1 2">LaCa</strain>
    </source>
</reference>
<dbReference type="OrthoDB" id="9802417at2"/>
<organism evidence="1 2">
    <name type="scientific">Chromatium okenii</name>
    <dbReference type="NCBI Taxonomy" id="61644"/>
    <lineage>
        <taxon>Bacteria</taxon>
        <taxon>Pseudomonadati</taxon>
        <taxon>Pseudomonadota</taxon>
        <taxon>Gammaproteobacteria</taxon>
        <taxon>Chromatiales</taxon>
        <taxon>Chromatiaceae</taxon>
        <taxon>Chromatium</taxon>
    </lineage>
</organism>
<dbReference type="AlphaFoldDB" id="A0A2S7XSI9"/>
<evidence type="ECO:0000313" key="2">
    <source>
        <dbReference type="Proteomes" id="UP000239936"/>
    </source>
</evidence>
<dbReference type="InterPro" id="IPR038573">
    <property type="entry name" value="BrnT_sf"/>
</dbReference>